<accession>A0A2P2MNZ7</accession>
<sequence>MEERWKERRRGISSSNSVSTPQYLDSLFSHPNFSPSGILPLSFPFPSFSLE</sequence>
<protein>
    <submittedName>
        <fullName evidence="2">Protein arginine N-methyltransferase</fullName>
    </submittedName>
</protein>
<dbReference type="GO" id="GO:0008168">
    <property type="term" value="F:methyltransferase activity"/>
    <property type="evidence" value="ECO:0007669"/>
    <property type="project" value="UniProtKB-KW"/>
</dbReference>
<dbReference type="AlphaFoldDB" id="A0A2P2MNZ7"/>
<organism evidence="2">
    <name type="scientific">Rhizophora mucronata</name>
    <name type="common">Asiatic mangrove</name>
    <dbReference type="NCBI Taxonomy" id="61149"/>
    <lineage>
        <taxon>Eukaryota</taxon>
        <taxon>Viridiplantae</taxon>
        <taxon>Streptophyta</taxon>
        <taxon>Embryophyta</taxon>
        <taxon>Tracheophyta</taxon>
        <taxon>Spermatophyta</taxon>
        <taxon>Magnoliopsida</taxon>
        <taxon>eudicotyledons</taxon>
        <taxon>Gunneridae</taxon>
        <taxon>Pentapetalae</taxon>
        <taxon>rosids</taxon>
        <taxon>fabids</taxon>
        <taxon>Malpighiales</taxon>
        <taxon>Rhizophoraceae</taxon>
        <taxon>Rhizophora</taxon>
    </lineage>
</organism>
<dbReference type="GO" id="GO:0032259">
    <property type="term" value="P:methylation"/>
    <property type="evidence" value="ECO:0007669"/>
    <property type="project" value="UniProtKB-KW"/>
</dbReference>
<name>A0A2P2MNZ7_RHIMU</name>
<keyword evidence="2" id="KW-0808">Transferase</keyword>
<evidence type="ECO:0000313" key="2">
    <source>
        <dbReference type="EMBL" id="MBX31954.1"/>
    </source>
</evidence>
<feature type="region of interest" description="Disordered" evidence="1">
    <location>
        <begin position="1"/>
        <end position="21"/>
    </location>
</feature>
<proteinExistence type="predicted"/>
<dbReference type="EMBL" id="GGEC01051470">
    <property type="protein sequence ID" value="MBX31954.1"/>
    <property type="molecule type" value="Transcribed_RNA"/>
</dbReference>
<evidence type="ECO:0000256" key="1">
    <source>
        <dbReference type="SAM" id="MobiDB-lite"/>
    </source>
</evidence>
<reference evidence="2" key="1">
    <citation type="submission" date="2018-02" db="EMBL/GenBank/DDBJ databases">
        <title>Rhizophora mucronata_Transcriptome.</title>
        <authorList>
            <person name="Meera S.P."/>
            <person name="Sreeshan A."/>
            <person name="Augustine A."/>
        </authorList>
    </citation>
    <scope>NUCLEOTIDE SEQUENCE</scope>
    <source>
        <tissue evidence="2">Leaf</tissue>
    </source>
</reference>
<keyword evidence="2" id="KW-0489">Methyltransferase</keyword>
<feature type="compositionally biased region" description="Polar residues" evidence="1">
    <location>
        <begin position="12"/>
        <end position="21"/>
    </location>
</feature>